<dbReference type="InterPro" id="IPR036390">
    <property type="entry name" value="WH_DNA-bd_sf"/>
</dbReference>
<feature type="region of interest" description="Disordered" evidence="1">
    <location>
        <begin position="1"/>
        <end position="32"/>
    </location>
</feature>
<evidence type="ECO:0000256" key="1">
    <source>
        <dbReference type="SAM" id="MobiDB-lite"/>
    </source>
</evidence>
<evidence type="ECO:0000313" key="3">
    <source>
        <dbReference type="EMBL" id="BCR04277.1"/>
    </source>
</evidence>
<dbReference type="RefSeq" id="WP_221251706.1">
    <property type="nucleotide sequence ID" value="NZ_AP024355.1"/>
</dbReference>
<dbReference type="PRINTS" id="PR00598">
    <property type="entry name" value="HTHMARR"/>
</dbReference>
<protein>
    <recommendedName>
        <fullName evidence="2">HTH marR-type domain-containing protein</fullName>
    </recommendedName>
</protein>
<sequence length="200" mass="21488">MNRLPKEQQEAPDATRTGAVLPGPAATPPVPKGSYELRILQSIRRIIRAVEIHSRKLTQDHDITGPQLGCLLALAEEGPLTTTQLARKVYLSPSTIVGIVDRLESKALVTRQRGSQDRRQVRIGVTEAGEALVASAPSPLQETLAESLKGLPELEQVSITLALEKLVDMMEARRIEASPVLETGPIAPLSSGEPGPPEGF</sequence>
<evidence type="ECO:0000259" key="2">
    <source>
        <dbReference type="PROSITE" id="PS50995"/>
    </source>
</evidence>
<dbReference type="PANTHER" id="PTHR33164">
    <property type="entry name" value="TRANSCRIPTIONAL REGULATOR, MARR FAMILY"/>
    <property type="match status" value="1"/>
</dbReference>
<proteinExistence type="predicted"/>
<dbReference type="Gene3D" id="1.10.10.10">
    <property type="entry name" value="Winged helix-like DNA-binding domain superfamily/Winged helix DNA-binding domain"/>
    <property type="match status" value="1"/>
</dbReference>
<reference evidence="3 4" key="1">
    <citation type="journal article" date="2016" name="C (Basel)">
        <title>Selective Growth of and Electricity Production by Marine Exoelectrogenic Bacteria in Self-Aggregated Hydrogel of Microbially Reduced Graphene Oxide.</title>
        <authorList>
            <person name="Yoshida N."/>
            <person name="Goto Y."/>
            <person name="Miyata Y."/>
        </authorList>
    </citation>
    <scope>NUCLEOTIDE SEQUENCE [LARGE SCALE GENOMIC DNA]</scope>
    <source>
        <strain evidence="3 4">NIT-T3</strain>
    </source>
</reference>
<dbReference type="InterPro" id="IPR039422">
    <property type="entry name" value="MarR/SlyA-like"/>
</dbReference>
<dbReference type="Pfam" id="PF01047">
    <property type="entry name" value="MarR"/>
    <property type="match status" value="1"/>
</dbReference>
<dbReference type="PROSITE" id="PS50995">
    <property type="entry name" value="HTH_MARR_2"/>
    <property type="match status" value="1"/>
</dbReference>
<accession>A0ABN6DW13</accession>
<dbReference type="EMBL" id="AP024355">
    <property type="protein sequence ID" value="BCR04277.1"/>
    <property type="molecule type" value="Genomic_DNA"/>
</dbReference>
<keyword evidence="4" id="KW-1185">Reference proteome</keyword>
<organism evidence="3 4">
    <name type="scientific">Desulfuromonas versatilis</name>
    <dbReference type="NCBI Taxonomy" id="2802975"/>
    <lineage>
        <taxon>Bacteria</taxon>
        <taxon>Pseudomonadati</taxon>
        <taxon>Thermodesulfobacteriota</taxon>
        <taxon>Desulfuromonadia</taxon>
        <taxon>Desulfuromonadales</taxon>
        <taxon>Desulfuromonadaceae</taxon>
        <taxon>Desulfuromonas</taxon>
    </lineage>
</organism>
<dbReference type="SUPFAM" id="SSF46785">
    <property type="entry name" value="Winged helix' DNA-binding domain"/>
    <property type="match status" value="1"/>
</dbReference>
<dbReference type="InterPro" id="IPR000835">
    <property type="entry name" value="HTH_MarR-typ"/>
</dbReference>
<gene>
    <name evidence="3" type="ORF">DESUT3_13460</name>
</gene>
<reference evidence="3 4" key="2">
    <citation type="journal article" date="2021" name="Int. J. Syst. Evol. Microbiol.">
        <title>Isolation and Polyphasic Characterization of Desulfuromonas versatilis sp. Nov., an Electrogenic Bacteria Capable of Versatile Metabolism Isolated from a Graphene Oxide-Reducing Enrichment Culture.</title>
        <authorList>
            <person name="Xie L."/>
            <person name="Yoshida N."/>
            <person name="Ishii S."/>
            <person name="Meng L."/>
        </authorList>
    </citation>
    <scope>NUCLEOTIDE SEQUENCE [LARGE SCALE GENOMIC DNA]</scope>
    <source>
        <strain evidence="3 4">NIT-T3</strain>
    </source>
</reference>
<dbReference type="InterPro" id="IPR036388">
    <property type="entry name" value="WH-like_DNA-bd_sf"/>
</dbReference>
<dbReference type="PANTHER" id="PTHR33164:SF89">
    <property type="entry name" value="MARR FAMILY REGULATORY PROTEIN"/>
    <property type="match status" value="1"/>
</dbReference>
<feature type="domain" description="HTH marR-type" evidence="2">
    <location>
        <begin position="36"/>
        <end position="168"/>
    </location>
</feature>
<dbReference type="Proteomes" id="UP001319827">
    <property type="component" value="Chromosome"/>
</dbReference>
<name>A0ABN6DW13_9BACT</name>
<evidence type="ECO:0000313" key="4">
    <source>
        <dbReference type="Proteomes" id="UP001319827"/>
    </source>
</evidence>
<dbReference type="SMART" id="SM00347">
    <property type="entry name" value="HTH_MARR"/>
    <property type="match status" value="1"/>
</dbReference>